<dbReference type="InterPro" id="IPR000485">
    <property type="entry name" value="AsnC-type_HTH_dom"/>
</dbReference>
<gene>
    <name evidence="5" type="ORF">AS156_33030</name>
</gene>
<comment type="caution">
    <text evidence="5">The sequence shown here is derived from an EMBL/GenBank/DDBJ whole genome shotgun (WGS) entry which is preliminary data.</text>
</comment>
<dbReference type="GO" id="GO:0006355">
    <property type="term" value="P:regulation of DNA-templated transcription"/>
    <property type="evidence" value="ECO:0007669"/>
    <property type="project" value="UniProtKB-ARBA"/>
</dbReference>
<keyword evidence="1" id="KW-0805">Transcription regulation</keyword>
<dbReference type="SMART" id="SM00344">
    <property type="entry name" value="HTH_ASNC"/>
    <property type="match status" value="1"/>
</dbReference>
<dbReference type="PROSITE" id="PS50956">
    <property type="entry name" value="HTH_ASNC_2"/>
    <property type="match status" value="1"/>
</dbReference>
<dbReference type="Pfam" id="PF01037">
    <property type="entry name" value="AsnC_trans_reg"/>
    <property type="match status" value="1"/>
</dbReference>
<name>A0A109K1L6_9BRAD</name>
<evidence type="ECO:0000259" key="4">
    <source>
        <dbReference type="PROSITE" id="PS50956"/>
    </source>
</evidence>
<dbReference type="PANTHER" id="PTHR30154">
    <property type="entry name" value="LEUCINE-RESPONSIVE REGULATORY PROTEIN"/>
    <property type="match status" value="1"/>
</dbReference>
<protein>
    <submittedName>
        <fullName evidence="5">AsnC family transcriptional regulator</fullName>
    </submittedName>
</protein>
<dbReference type="InterPro" id="IPR019885">
    <property type="entry name" value="Tscrpt_reg_HTH_AsnC-type_CS"/>
</dbReference>
<reference evidence="5 6" key="1">
    <citation type="submission" date="2015-11" db="EMBL/GenBank/DDBJ databases">
        <title>Draft Genome Sequence of the Strain BR 10303 (Bradyrhizobium sp.) isolated from nodules of Centrolobium paraense.</title>
        <authorList>
            <person name="Zelli J.E."/>
            <person name="Simoes-Araujo J.L."/>
            <person name="Barauna A.C."/>
            <person name="Silva K."/>
        </authorList>
    </citation>
    <scope>NUCLEOTIDE SEQUENCE [LARGE SCALE GENOMIC DNA]</scope>
    <source>
        <strain evidence="5 6">BR 10303</strain>
    </source>
</reference>
<evidence type="ECO:0000313" key="5">
    <source>
        <dbReference type="EMBL" id="KWV59010.1"/>
    </source>
</evidence>
<evidence type="ECO:0000313" key="6">
    <source>
        <dbReference type="Proteomes" id="UP000057737"/>
    </source>
</evidence>
<dbReference type="PANTHER" id="PTHR30154:SF34">
    <property type="entry name" value="TRANSCRIPTIONAL REGULATOR AZLB"/>
    <property type="match status" value="1"/>
</dbReference>
<dbReference type="InterPro" id="IPR011991">
    <property type="entry name" value="ArsR-like_HTH"/>
</dbReference>
<dbReference type="SUPFAM" id="SSF46785">
    <property type="entry name" value="Winged helix' DNA-binding domain"/>
    <property type="match status" value="1"/>
</dbReference>
<keyword evidence="2" id="KW-0238">DNA-binding</keyword>
<dbReference type="InterPro" id="IPR036388">
    <property type="entry name" value="WH-like_DNA-bd_sf"/>
</dbReference>
<dbReference type="InterPro" id="IPR036390">
    <property type="entry name" value="WH_DNA-bd_sf"/>
</dbReference>
<dbReference type="OrthoDB" id="9812082at2"/>
<dbReference type="Gene3D" id="1.10.10.10">
    <property type="entry name" value="Winged helix-like DNA-binding domain superfamily/Winged helix DNA-binding domain"/>
    <property type="match status" value="1"/>
</dbReference>
<feature type="domain" description="HTH asnC-type" evidence="4">
    <location>
        <begin position="2"/>
        <end position="63"/>
    </location>
</feature>
<evidence type="ECO:0000256" key="1">
    <source>
        <dbReference type="ARBA" id="ARBA00023015"/>
    </source>
</evidence>
<dbReference type="InterPro" id="IPR019887">
    <property type="entry name" value="Tscrpt_reg_AsnC/Lrp_C"/>
</dbReference>
<dbReference type="AlphaFoldDB" id="A0A109K1L6"/>
<dbReference type="GO" id="GO:0005829">
    <property type="term" value="C:cytosol"/>
    <property type="evidence" value="ECO:0007669"/>
    <property type="project" value="TreeGrafter"/>
</dbReference>
<dbReference type="Gene3D" id="3.30.70.920">
    <property type="match status" value="1"/>
</dbReference>
<accession>A0A109K1L6</accession>
<evidence type="ECO:0000256" key="2">
    <source>
        <dbReference type="ARBA" id="ARBA00023125"/>
    </source>
</evidence>
<dbReference type="CDD" id="cd00090">
    <property type="entry name" value="HTH_ARSR"/>
    <property type="match status" value="1"/>
</dbReference>
<dbReference type="Pfam" id="PF13412">
    <property type="entry name" value="HTH_24"/>
    <property type="match status" value="1"/>
</dbReference>
<dbReference type="EMBL" id="LNCU01000034">
    <property type="protein sequence ID" value="KWV59010.1"/>
    <property type="molecule type" value="Genomic_DNA"/>
</dbReference>
<organism evidence="5 6">
    <name type="scientific">Bradyrhizobium macuxiense</name>
    <dbReference type="NCBI Taxonomy" id="1755647"/>
    <lineage>
        <taxon>Bacteria</taxon>
        <taxon>Pseudomonadati</taxon>
        <taxon>Pseudomonadota</taxon>
        <taxon>Alphaproteobacteria</taxon>
        <taxon>Hyphomicrobiales</taxon>
        <taxon>Nitrobacteraceae</taxon>
        <taxon>Bradyrhizobium</taxon>
    </lineage>
</organism>
<keyword evidence="6" id="KW-1185">Reference proteome</keyword>
<dbReference type="SUPFAM" id="SSF54909">
    <property type="entry name" value="Dimeric alpha+beta barrel"/>
    <property type="match status" value="1"/>
</dbReference>
<dbReference type="GO" id="GO:0043200">
    <property type="term" value="P:response to amino acid"/>
    <property type="evidence" value="ECO:0007669"/>
    <property type="project" value="TreeGrafter"/>
</dbReference>
<dbReference type="Proteomes" id="UP000057737">
    <property type="component" value="Unassembled WGS sequence"/>
</dbReference>
<dbReference type="GO" id="GO:0043565">
    <property type="term" value="F:sequence-specific DNA binding"/>
    <property type="evidence" value="ECO:0007669"/>
    <property type="project" value="InterPro"/>
</dbReference>
<proteinExistence type="predicted"/>
<dbReference type="RefSeq" id="WP_066502648.1">
    <property type="nucleotide sequence ID" value="NZ_LNCU01000034.1"/>
</dbReference>
<keyword evidence="3" id="KW-0804">Transcription</keyword>
<dbReference type="InterPro" id="IPR011008">
    <property type="entry name" value="Dimeric_a/b-barrel"/>
</dbReference>
<sequence length="151" mass="17205">MVEEQDEKILSELQKDGRATNQQLAETVGMSTSACWRRVRALEESGVIEGYAALVAREQAGFATSAILHVSLERHDVKFVDEFVARVMKRREVLECFATTGDADYHLRVVVRDMDAYNKFLDEFMFRIPGIRHVRTNVILKEIKTGVALPF</sequence>
<dbReference type="PROSITE" id="PS00519">
    <property type="entry name" value="HTH_ASNC_1"/>
    <property type="match status" value="1"/>
</dbReference>
<evidence type="ECO:0000256" key="3">
    <source>
        <dbReference type="ARBA" id="ARBA00023163"/>
    </source>
</evidence>
<dbReference type="PRINTS" id="PR00033">
    <property type="entry name" value="HTHASNC"/>
</dbReference>
<dbReference type="InterPro" id="IPR019888">
    <property type="entry name" value="Tscrpt_reg_AsnC-like"/>
</dbReference>